<name>A0A7G2CP48_9TRYP</name>
<dbReference type="VEuPathDB" id="TriTrypDB:ADEAN_000866000"/>
<organism evidence="2 3">
    <name type="scientific">Angomonas deanei</name>
    <dbReference type="NCBI Taxonomy" id="59799"/>
    <lineage>
        <taxon>Eukaryota</taxon>
        <taxon>Discoba</taxon>
        <taxon>Euglenozoa</taxon>
        <taxon>Kinetoplastea</taxon>
        <taxon>Metakinetoplastina</taxon>
        <taxon>Trypanosomatida</taxon>
        <taxon>Trypanosomatidae</taxon>
        <taxon>Strigomonadinae</taxon>
        <taxon>Angomonas</taxon>
    </lineage>
</organism>
<sequence>MSDTLQNPPGVPDVTSVKAKSLKPLTEDPNYVTETFAETLARLEGPTVNSDFGVPQWVFNLVETTKGKDKLVKKGEDFTDGDKEIIGRIFNVIQTQTGVKQLPLRGDLEKNDPSHYSSKWGIVKRNNKEITDGRAVMAEFLRRSLSLASIDPNNNALICAAAMLLDLSCTIDEFCFCDHVRRVFKDRIADRFGCCLVVDAPEELKHQSYYFSTKQLPRLTKSRNGRRLSGRGQSTRCLLAERAGPERPEWRFSAECLAVETKCNWDIMKS</sequence>
<evidence type="ECO:0000256" key="1">
    <source>
        <dbReference type="SAM" id="MobiDB-lite"/>
    </source>
</evidence>
<dbReference type="Proteomes" id="UP000515908">
    <property type="component" value="Chromosome 19"/>
</dbReference>
<feature type="region of interest" description="Disordered" evidence="1">
    <location>
        <begin position="1"/>
        <end position="20"/>
    </location>
</feature>
<gene>
    <name evidence="2" type="ORF">ADEAN_000866000</name>
</gene>
<evidence type="ECO:0000313" key="2">
    <source>
        <dbReference type="EMBL" id="CAD2221129.1"/>
    </source>
</evidence>
<proteinExistence type="predicted"/>
<protein>
    <submittedName>
        <fullName evidence="2">Uncharacterized protein</fullName>
    </submittedName>
</protein>
<dbReference type="EMBL" id="LR877163">
    <property type="protein sequence ID" value="CAD2221129.1"/>
    <property type="molecule type" value="Genomic_DNA"/>
</dbReference>
<dbReference type="AlphaFoldDB" id="A0A7G2CP48"/>
<keyword evidence="3" id="KW-1185">Reference proteome</keyword>
<reference evidence="2 3" key="1">
    <citation type="submission" date="2020-08" db="EMBL/GenBank/DDBJ databases">
        <authorList>
            <person name="Newling K."/>
            <person name="Davey J."/>
            <person name="Forrester S."/>
        </authorList>
    </citation>
    <scope>NUCLEOTIDE SEQUENCE [LARGE SCALE GENOMIC DNA]</scope>
    <source>
        <strain evidence="3">Crithidia deanei Carvalho (ATCC PRA-265)</strain>
    </source>
</reference>
<evidence type="ECO:0000313" key="3">
    <source>
        <dbReference type="Proteomes" id="UP000515908"/>
    </source>
</evidence>
<accession>A0A7G2CP48</accession>